<feature type="transmembrane region" description="Helical" evidence="7">
    <location>
        <begin position="234"/>
        <end position="256"/>
    </location>
</feature>
<comment type="similarity">
    <text evidence="7">Belongs to the binding-protein-dependent transport system permease family.</text>
</comment>
<feature type="transmembrane region" description="Helical" evidence="7">
    <location>
        <begin position="134"/>
        <end position="161"/>
    </location>
</feature>
<evidence type="ECO:0000256" key="5">
    <source>
        <dbReference type="ARBA" id="ARBA00022989"/>
    </source>
</evidence>
<organism evidence="9 10">
    <name type="scientific">Microbacterium album</name>
    <dbReference type="NCBI Taxonomy" id="2053191"/>
    <lineage>
        <taxon>Bacteria</taxon>
        <taxon>Bacillati</taxon>
        <taxon>Actinomycetota</taxon>
        <taxon>Actinomycetes</taxon>
        <taxon>Micrococcales</taxon>
        <taxon>Microbacteriaceae</taxon>
        <taxon>Microbacterium</taxon>
    </lineage>
</organism>
<dbReference type="Gene3D" id="1.10.3720.10">
    <property type="entry name" value="MetI-like"/>
    <property type="match status" value="1"/>
</dbReference>
<feature type="transmembrane region" description="Helical" evidence="7">
    <location>
        <begin position="173"/>
        <end position="194"/>
    </location>
</feature>
<gene>
    <name evidence="9" type="ORF">GCM10010921_26140</name>
</gene>
<keyword evidence="4 7" id="KW-0812">Transmembrane</keyword>
<evidence type="ECO:0000256" key="3">
    <source>
        <dbReference type="ARBA" id="ARBA00022475"/>
    </source>
</evidence>
<feature type="domain" description="ABC transmembrane type-1" evidence="8">
    <location>
        <begin position="95"/>
        <end position="299"/>
    </location>
</feature>
<dbReference type="EMBL" id="BMJY01000014">
    <property type="protein sequence ID" value="GGH48569.1"/>
    <property type="molecule type" value="Genomic_DNA"/>
</dbReference>
<keyword evidence="5 7" id="KW-1133">Transmembrane helix</keyword>
<feature type="transmembrane region" description="Helical" evidence="7">
    <location>
        <begin position="9"/>
        <end position="30"/>
    </location>
</feature>
<keyword evidence="3" id="KW-1003">Cell membrane</keyword>
<keyword evidence="10" id="KW-1185">Reference proteome</keyword>
<evidence type="ECO:0000256" key="1">
    <source>
        <dbReference type="ARBA" id="ARBA00004651"/>
    </source>
</evidence>
<dbReference type="InterPro" id="IPR035906">
    <property type="entry name" value="MetI-like_sf"/>
</dbReference>
<comment type="subcellular location">
    <subcellularLocation>
        <location evidence="1 7">Cell membrane</location>
        <topology evidence="1 7">Multi-pass membrane protein</topology>
    </subcellularLocation>
</comment>
<accession>A0A917IGX0</accession>
<evidence type="ECO:0000313" key="9">
    <source>
        <dbReference type="EMBL" id="GGH48569.1"/>
    </source>
</evidence>
<dbReference type="AlphaFoldDB" id="A0A917IGX0"/>
<dbReference type="CDD" id="cd06261">
    <property type="entry name" value="TM_PBP2"/>
    <property type="match status" value="1"/>
</dbReference>
<sequence>MIRLIASRLLWSIPLLFVVSLLVFILQSLLPGDAAQILAGLNATPEQVEQLRRTLRLDQPVLVQYWHWLSGAMTGDLGTSFRNNESVTEALNGRLAVTVSLVGLATVLALVLGVGFGLVSSLGGRVARVASDVLSILGAAVPGFIIAIALVGVFSVGLGWFPANGYVRPEHGVGLWLQALVLPVIALAFANLTSVAKLTREGMKDVMQRDFVRNLRANGMSRSSIVLKHALRNASLPVVTTVGLSVVASLTSAVVLEQIFGLPGLGSLAISATFGHDIPVMQGVAVYFTLIVIGINLLLDIVYGVLNPKVRH</sequence>
<keyword evidence="6 7" id="KW-0472">Membrane</keyword>
<dbReference type="PROSITE" id="PS50928">
    <property type="entry name" value="ABC_TM1"/>
    <property type="match status" value="1"/>
</dbReference>
<dbReference type="Pfam" id="PF00528">
    <property type="entry name" value="BPD_transp_1"/>
    <property type="match status" value="1"/>
</dbReference>
<dbReference type="GO" id="GO:0055085">
    <property type="term" value="P:transmembrane transport"/>
    <property type="evidence" value="ECO:0007669"/>
    <property type="project" value="InterPro"/>
</dbReference>
<feature type="transmembrane region" description="Helical" evidence="7">
    <location>
        <begin position="284"/>
        <end position="306"/>
    </location>
</feature>
<comment type="caution">
    <text evidence="9">The sequence shown here is derived from an EMBL/GenBank/DDBJ whole genome shotgun (WGS) entry which is preliminary data.</text>
</comment>
<reference evidence="9" key="2">
    <citation type="submission" date="2020-09" db="EMBL/GenBank/DDBJ databases">
        <authorList>
            <person name="Sun Q."/>
            <person name="Zhou Y."/>
        </authorList>
    </citation>
    <scope>NUCLEOTIDE SEQUENCE</scope>
    <source>
        <strain evidence="9">CGMCC 1.15794</strain>
    </source>
</reference>
<dbReference type="RefSeq" id="WP_188756752.1">
    <property type="nucleotide sequence ID" value="NZ_BMJY01000014.1"/>
</dbReference>
<dbReference type="GO" id="GO:0005886">
    <property type="term" value="C:plasma membrane"/>
    <property type="evidence" value="ECO:0007669"/>
    <property type="project" value="UniProtKB-SubCell"/>
</dbReference>
<evidence type="ECO:0000256" key="6">
    <source>
        <dbReference type="ARBA" id="ARBA00023136"/>
    </source>
</evidence>
<evidence type="ECO:0000259" key="8">
    <source>
        <dbReference type="PROSITE" id="PS50928"/>
    </source>
</evidence>
<dbReference type="PANTHER" id="PTHR43163">
    <property type="entry name" value="DIPEPTIDE TRANSPORT SYSTEM PERMEASE PROTEIN DPPB-RELATED"/>
    <property type="match status" value="1"/>
</dbReference>
<dbReference type="Proteomes" id="UP000657592">
    <property type="component" value="Unassembled WGS sequence"/>
</dbReference>
<evidence type="ECO:0000256" key="7">
    <source>
        <dbReference type="RuleBase" id="RU363032"/>
    </source>
</evidence>
<dbReference type="InterPro" id="IPR045621">
    <property type="entry name" value="BPD_transp_1_N"/>
</dbReference>
<dbReference type="InterPro" id="IPR000515">
    <property type="entry name" value="MetI-like"/>
</dbReference>
<proteinExistence type="inferred from homology"/>
<dbReference type="Pfam" id="PF19300">
    <property type="entry name" value="BPD_transp_1_N"/>
    <property type="match status" value="1"/>
</dbReference>
<evidence type="ECO:0000256" key="4">
    <source>
        <dbReference type="ARBA" id="ARBA00022692"/>
    </source>
</evidence>
<evidence type="ECO:0000256" key="2">
    <source>
        <dbReference type="ARBA" id="ARBA00022448"/>
    </source>
</evidence>
<keyword evidence="2 7" id="KW-0813">Transport</keyword>
<protein>
    <submittedName>
        <fullName evidence="9">ABC transporter permease</fullName>
    </submittedName>
</protein>
<feature type="transmembrane region" description="Helical" evidence="7">
    <location>
        <begin position="95"/>
        <end position="122"/>
    </location>
</feature>
<evidence type="ECO:0000313" key="10">
    <source>
        <dbReference type="Proteomes" id="UP000657592"/>
    </source>
</evidence>
<reference evidence="9" key="1">
    <citation type="journal article" date="2014" name="Int. J. Syst. Evol. Microbiol.">
        <title>Complete genome sequence of Corynebacterium casei LMG S-19264T (=DSM 44701T), isolated from a smear-ripened cheese.</title>
        <authorList>
            <consortium name="US DOE Joint Genome Institute (JGI-PGF)"/>
            <person name="Walter F."/>
            <person name="Albersmeier A."/>
            <person name="Kalinowski J."/>
            <person name="Ruckert C."/>
        </authorList>
    </citation>
    <scope>NUCLEOTIDE SEQUENCE</scope>
    <source>
        <strain evidence="9">CGMCC 1.15794</strain>
    </source>
</reference>
<name>A0A917IGX0_9MICO</name>
<dbReference type="SUPFAM" id="SSF161098">
    <property type="entry name" value="MetI-like"/>
    <property type="match status" value="1"/>
</dbReference>
<dbReference type="PANTHER" id="PTHR43163:SF6">
    <property type="entry name" value="DIPEPTIDE TRANSPORT SYSTEM PERMEASE PROTEIN DPPB-RELATED"/>
    <property type="match status" value="1"/>
</dbReference>